<sequence length="720" mass="80571">MVCRAVATTIELVHLEAFQRHVLEVESKILREDPEVVGAYNIVSLTALVAEFTPWRRKLEWLWDAVQFMLKADAVKGCTAAQLIDRLRKELQSGFRDVEETAQSLVKSAETAWLKQASAWILYGRLPSIGQDAFFIRASKGENEVLEYFLEQSQLPSFVSPSTAASMLFIGRCLNHVRVKATLESGLEGRNHVAAQLQELSGLTFPLDRASFSRTITSIRLSLSRNTLQKLLPLEKVVEILTLFRDYFLLAKGEFAMALTQEADEKNRSRWRRADNLAYEKRDGLTNVVVKQGEVTSVLARTWAAMGSMRGLHADEDEGLELARDLLRLQVGKSQSVTPLPLGSTTSQHPSTVVSATPFRNLLFSAPTILTLSEIPSPLDMFLASADLQIYTVINSYLLSIRRAHIRLTDLWKMTSLRRHYPAPPGPPFGSTRAGRERVVLLRKRQTSRSLIMRSAWVACSAAVFFLAETEAYMQSEVLAGMWEDFQRWLSGEVTTTVPAVAPTRSATVNLSTVTRETESADFEDIWLETSTETRPPSSPDKPRITPSQQYDPESLATAHRTYLRSLCRHLLLTQPSYTEPLYSLLVHIDHLVALIRRLHSIWESMDLETDAGVVDAFADLERDEREVIPAVRDLEVNVRTSISEVITALRALEMDPVFAAELEGEDDAEADQHVGEVDGDTAFVPRRIGGINRLLMKLDFGGWIGGPKVDGFDEAGAEF</sequence>
<evidence type="ECO:0000256" key="6">
    <source>
        <dbReference type="RuleBase" id="RU363050"/>
    </source>
</evidence>
<keyword evidence="11" id="KW-1185">Reference proteome</keyword>
<keyword evidence="5 6" id="KW-0206">Cytoskeleton</keyword>
<dbReference type="GO" id="GO:0051321">
    <property type="term" value="P:meiotic cell cycle"/>
    <property type="evidence" value="ECO:0007669"/>
    <property type="project" value="TreeGrafter"/>
</dbReference>
<organism evidence="10 11">
    <name type="scientific">Pseudallescheria apiosperma</name>
    <name type="common">Scedosporium apiospermum</name>
    <dbReference type="NCBI Taxonomy" id="563466"/>
    <lineage>
        <taxon>Eukaryota</taxon>
        <taxon>Fungi</taxon>
        <taxon>Dikarya</taxon>
        <taxon>Ascomycota</taxon>
        <taxon>Pezizomycotina</taxon>
        <taxon>Sordariomycetes</taxon>
        <taxon>Hypocreomycetidae</taxon>
        <taxon>Microascales</taxon>
        <taxon>Microascaceae</taxon>
        <taxon>Scedosporium</taxon>
    </lineage>
</organism>
<dbReference type="HOGENOM" id="CLU_005595_0_0_1"/>
<dbReference type="RefSeq" id="XP_016640789.1">
    <property type="nucleotide sequence ID" value="XM_016788962.1"/>
</dbReference>
<dbReference type="AlphaFoldDB" id="A0A084G0X8"/>
<feature type="domain" description="Gamma tubulin complex component C-terminal" evidence="8">
    <location>
        <begin position="241"/>
        <end position="704"/>
    </location>
</feature>
<dbReference type="Proteomes" id="UP000028545">
    <property type="component" value="Unassembled WGS sequence"/>
</dbReference>
<dbReference type="InterPro" id="IPR042241">
    <property type="entry name" value="GCP_C_sf"/>
</dbReference>
<comment type="caution">
    <text evidence="10">The sequence shown here is derived from an EMBL/GenBank/DDBJ whole genome shotgun (WGS) entry which is preliminary data.</text>
</comment>
<dbReference type="GO" id="GO:0000922">
    <property type="term" value="C:spindle pole"/>
    <property type="evidence" value="ECO:0007669"/>
    <property type="project" value="InterPro"/>
</dbReference>
<evidence type="ECO:0000256" key="3">
    <source>
        <dbReference type="ARBA" id="ARBA00022490"/>
    </source>
</evidence>
<dbReference type="GO" id="GO:0044732">
    <property type="term" value="C:mitotic spindle pole body"/>
    <property type="evidence" value="ECO:0007669"/>
    <property type="project" value="TreeGrafter"/>
</dbReference>
<evidence type="ECO:0000256" key="2">
    <source>
        <dbReference type="ARBA" id="ARBA00010337"/>
    </source>
</evidence>
<dbReference type="GO" id="GO:0051225">
    <property type="term" value="P:spindle assembly"/>
    <property type="evidence" value="ECO:0007669"/>
    <property type="project" value="TreeGrafter"/>
</dbReference>
<dbReference type="GO" id="GO:0000930">
    <property type="term" value="C:gamma-tubulin complex"/>
    <property type="evidence" value="ECO:0007669"/>
    <property type="project" value="TreeGrafter"/>
</dbReference>
<dbReference type="OMA" id="QLSMWLL"/>
<dbReference type="KEGG" id="sapo:SAPIO_CDS7012"/>
<evidence type="ECO:0000256" key="7">
    <source>
        <dbReference type="SAM" id="MobiDB-lite"/>
    </source>
</evidence>
<dbReference type="GeneID" id="27726084"/>
<accession>A0A084G0X8</accession>
<keyword evidence="3 6" id="KW-0963">Cytoplasm</keyword>
<evidence type="ECO:0000259" key="8">
    <source>
        <dbReference type="Pfam" id="PF04130"/>
    </source>
</evidence>
<dbReference type="VEuPathDB" id="FungiDB:SAPIO_CDS7012"/>
<keyword evidence="4 6" id="KW-0493">Microtubule</keyword>
<comment type="similarity">
    <text evidence="2 6">Belongs to the TUBGCP family.</text>
</comment>
<dbReference type="GO" id="GO:0031122">
    <property type="term" value="P:cytoplasmic microtubule organization"/>
    <property type="evidence" value="ECO:0007669"/>
    <property type="project" value="TreeGrafter"/>
</dbReference>
<evidence type="ECO:0000259" key="9">
    <source>
        <dbReference type="Pfam" id="PF17681"/>
    </source>
</evidence>
<dbReference type="InterPro" id="IPR007259">
    <property type="entry name" value="GCP"/>
</dbReference>
<evidence type="ECO:0000256" key="5">
    <source>
        <dbReference type="ARBA" id="ARBA00023212"/>
    </source>
</evidence>
<evidence type="ECO:0000256" key="1">
    <source>
        <dbReference type="ARBA" id="ARBA00004267"/>
    </source>
</evidence>
<gene>
    <name evidence="10" type="ORF">SAPIO_CDS7012</name>
</gene>
<feature type="domain" description="Gamma tubulin complex component protein N-terminal" evidence="9">
    <location>
        <begin position="1"/>
        <end position="231"/>
    </location>
</feature>
<comment type="subcellular location">
    <subcellularLocation>
        <location evidence="1 6">Cytoplasm</location>
        <location evidence="1 6">Cytoskeleton</location>
        <location evidence="1 6">Microtubule organizing center</location>
    </subcellularLocation>
</comment>
<dbReference type="PANTHER" id="PTHR19302">
    <property type="entry name" value="GAMMA TUBULIN COMPLEX PROTEIN"/>
    <property type="match status" value="1"/>
</dbReference>
<reference evidence="10 11" key="1">
    <citation type="journal article" date="2014" name="Genome Announc.">
        <title>Draft genome sequence of the pathogenic fungus Scedosporium apiospermum.</title>
        <authorList>
            <person name="Vandeputte P."/>
            <person name="Ghamrawi S."/>
            <person name="Rechenmann M."/>
            <person name="Iltis A."/>
            <person name="Giraud S."/>
            <person name="Fleury M."/>
            <person name="Thornton C."/>
            <person name="Delhaes L."/>
            <person name="Meyer W."/>
            <person name="Papon N."/>
            <person name="Bouchara J.P."/>
        </authorList>
    </citation>
    <scope>NUCLEOTIDE SEQUENCE [LARGE SCALE GENOMIC DNA]</scope>
    <source>
        <strain evidence="10 11">IHEM 14462</strain>
    </source>
</reference>
<dbReference type="PANTHER" id="PTHR19302:SF27">
    <property type="entry name" value="GAMMA-TUBULIN COMPLEX COMPONENT 4"/>
    <property type="match status" value="1"/>
</dbReference>
<dbReference type="Gene3D" id="1.20.120.1900">
    <property type="entry name" value="Gamma-tubulin complex, C-terminal domain"/>
    <property type="match status" value="1"/>
</dbReference>
<dbReference type="OrthoDB" id="78652at2759"/>
<evidence type="ECO:0000256" key="4">
    <source>
        <dbReference type="ARBA" id="ARBA00022701"/>
    </source>
</evidence>
<dbReference type="GO" id="GO:0005874">
    <property type="term" value="C:microtubule"/>
    <property type="evidence" value="ECO:0007669"/>
    <property type="project" value="UniProtKB-KW"/>
</dbReference>
<dbReference type="GO" id="GO:0051011">
    <property type="term" value="F:microtubule minus-end binding"/>
    <property type="evidence" value="ECO:0007669"/>
    <property type="project" value="TreeGrafter"/>
</dbReference>
<evidence type="ECO:0000313" key="11">
    <source>
        <dbReference type="Proteomes" id="UP000028545"/>
    </source>
</evidence>
<dbReference type="GO" id="GO:0007020">
    <property type="term" value="P:microtubule nucleation"/>
    <property type="evidence" value="ECO:0007669"/>
    <property type="project" value="InterPro"/>
</dbReference>
<dbReference type="InterPro" id="IPR041470">
    <property type="entry name" value="GCP_N"/>
</dbReference>
<dbReference type="Pfam" id="PF04130">
    <property type="entry name" value="GCP_C_terminal"/>
    <property type="match status" value="1"/>
</dbReference>
<dbReference type="GO" id="GO:0000278">
    <property type="term" value="P:mitotic cell cycle"/>
    <property type="evidence" value="ECO:0007669"/>
    <property type="project" value="TreeGrafter"/>
</dbReference>
<name>A0A084G0X8_PSEDA</name>
<protein>
    <recommendedName>
        <fullName evidence="6">Spindle pole body component</fullName>
    </recommendedName>
</protein>
<dbReference type="EMBL" id="JOWA01000110">
    <property type="protein sequence ID" value="KEZ40990.1"/>
    <property type="molecule type" value="Genomic_DNA"/>
</dbReference>
<dbReference type="Pfam" id="PF17681">
    <property type="entry name" value="GCP_N_terminal"/>
    <property type="match status" value="1"/>
</dbReference>
<proteinExistence type="inferred from homology"/>
<evidence type="ECO:0000313" key="10">
    <source>
        <dbReference type="EMBL" id="KEZ40990.1"/>
    </source>
</evidence>
<feature type="region of interest" description="Disordered" evidence="7">
    <location>
        <begin position="528"/>
        <end position="552"/>
    </location>
</feature>
<dbReference type="GO" id="GO:0043015">
    <property type="term" value="F:gamma-tubulin binding"/>
    <property type="evidence" value="ECO:0007669"/>
    <property type="project" value="InterPro"/>
</dbReference>
<dbReference type="InterPro" id="IPR040457">
    <property type="entry name" value="GCP_C"/>
</dbReference>